<feature type="transmembrane region" description="Helical" evidence="2">
    <location>
        <begin position="154"/>
        <end position="174"/>
    </location>
</feature>
<dbReference type="PANTHER" id="PTHR22911:SF79">
    <property type="entry name" value="MOBA-LIKE NTP TRANSFERASE DOMAIN-CONTAINING PROTEIN"/>
    <property type="match status" value="1"/>
</dbReference>
<keyword evidence="2" id="KW-0472">Membrane</keyword>
<gene>
    <name evidence="4" type="ORF">GCM10023321_66880</name>
</gene>
<dbReference type="RefSeq" id="WP_345703339.1">
    <property type="nucleotide sequence ID" value="NZ_BAABJP010000043.1"/>
</dbReference>
<dbReference type="InterPro" id="IPR037185">
    <property type="entry name" value="EmrE-like"/>
</dbReference>
<feature type="transmembrane region" description="Helical" evidence="2">
    <location>
        <begin position="97"/>
        <end position="118"/>
    </location>
</feature>
<feature type="transmembrane region" description="Helical" evidence="2">
    <location>
        <begin position="261"/>
        <end position="279"/>
    </location>
</feature>
<feature type="transmembrane region" description="Helical" evidence="2">
    <location>
        <begin position="186"/>
        <end position="208"/>
    </location>
</feature>
<keyword evidence="2" id="KW-0812">Transmembrane</keyword>
<comment type="similarity">
    <text evidence="1">Belongs to the EamA transporter family.</text>
</comment>
<evidence type="ECO:0000313" key="5">
    <source>
        <dbReference type="Proteomes" id="UP001428817"/>
    </source>
</evidence>
<dbReference type="Pfam" id="PF00892">
    <property type="entry name" value="EamA"/>
    <property type="match status" value="2"/>
</dbReference>
<accession>A0ABP9R0T1</accession>
<feature type="domain" description="EamA" evidence="3">
    <location>
        <begin position="155"/>
        <end position="302"/>
    </location>
</feature>
<comment type="caution">
    <text evidence="4">The sequence shown here is derived from an EMBL/GenBank/DDBJ whole genome shotgun (WGS) entry which is preliminary data.</text>
</comment>
<feature type="transmembrane region" description="Helical" evidence="2">
    <location>
        <begin position="130"/>
        <end position="148"/>
    </location>
</feature>
<evidence type="ECO:0000313" key="4">
    <source>
        <dbReference type="EMBL" id="GAA5170159.1"/>
    </source>
</evidence>
<dbReference type="EMBL" id="BAABJP010000043">
    <property type="protein sequence ID" value="GAA5170159.1"/>
    <property type="molecule type" value="Genomic_DNA"/>
</dbReference>
<protein>
    <submittedName>
        <fullName evidence="4">EamA family transporter</fullName>
    </submittedName>
</protein>
<name>A0ABP9R0T1_9PSEU</name>
<dbReference type="PANTHER" id="PTHR22911">
    <property type="entry name" value="ACYL-MALONYL CONDENSING ENZYME-RELATED"/>
    <property type="match status" value="1"/>
</dbReference>
<keyword evidence="2" id="KW-1133">Transmembrane helix</keyword>
<dbReference type="InterPro" id="IPR000620">
    <property type="entry name" value="EamA_dom"/>
</dbReference>
<reference evidence="5" key="1">
    <citation type="journal article" date="2019" name="Int. J. Syst. Evol. Microbiol.">
        <title>The Global Catalogue of Microorganisms (GCM) 10K type strain sequencing project: providing services to taxonomists for standard genome sequencing and annotation.</title>
        <authorList>
            <consortium name="The Broad Institute Genomics Platform"/>
            <consortium name="The Broad Institute Genome Sequencing Center for Infectious Disease"/>
            <person name="Wu L."/>
            <person name="Ma J."/>
        </authorList>
    </citation>
    <scope>NUCLEOTIDE SEQUENCE [LARGE SCALE GENOMIC DNA]</scope>
    <source>
        <strain evidence="5">JCM 18303</strain>
    </source>
</reference>
<organism evidence="4 5">
    <name type="scientific">Pseudonocardia eucalypti</name>
    <dbReference type="NCBI Taxonomy" id="648755"/>
    <lineage>
        <taxon>Bacteria</taxon>
        <taxon>Bacillati</taxon>
        <taxon>Actinomycetota</taxon>
        <taxon>Actinomycetes</taxon>
        <taxon>Pseudonocardiales</taxon>
        <taxon>Pseudonocardiaceae</taxon>
        <taxon>Pseudonocardia</taxon>
    </lineage>
</organism>
<sequence>MALLRGAGGGLALAVLSAVTFGLAGSFAKALIDAGWSANGAVLVRLGGGAAVLVVILLVTRPGVIAALRRDTSGLLVYGLLAMALVQLAFFNAVRYLAVPVALLLEYAGPVIVIGWVWLVRRQPPTRRTVLGGLVAVAGLLLVVRIWSAESISWPGVAWGLLAACCQASYFLIADRAHSGGNATPPLVLAGVGMVIGTLAVAGFGWTGLLPVHVDPAATRVLLAGVDVGWPVAAGLLVLVATVVAYLSGILAIRRIGATRGALVGLLEVVAAALAAWLLLDQVPAPVQILGGLLLLTGIALTQTGARPPAPEPAAAASTTG</sequence>
<proteinExistence type="inferred from homology"/>
<feature type="domain" description="EamA" evidence="3">
    <location>
        <begin position="10"/>
        <end position="144"/>
    </location>
</feature>
<dbReference type="Proteomes" id="UP001428817">
    <property type="component" value="Unassembled WGS sequence"/>
</dbReference>
<feature type="transmembrane region" description="Helical" evidence="2">
    <location>
        <begin position="228"/>
        <end position="249"/>
    </location>
</feature>
<evidence type="ECO:0000256" key="1">
    <source>
        <dbReference type="ARBA" id="ARBA00007362"/>
    </source>
</evidence>
<keyword evidence="5" id="KW-1185">Reference proteome</keyword>
<evidence type="ECO:0000256" key="2">
    <source>
        <dbReference type="SAM" id="Phobius"/>
    </source>
</evidence>
<feature type="transmembrane region" description="Helical" evidence="2">
    <location>
        <begin position="38"/>
        <end position="60"/>
    </location>
</feature>
<evidence type="ECO:0000259" key="3">
    <source>
        <dbReference type="Pfam" id="PF00892"/>
    </source>
</evidence>
<feature type="transmembrane region" description="Helical" evidence="2">
    <location>
        <begin position="72"/>
        <end position="91"/>
    </location>
</feature>
<dbReference type="SUPFAM" id="SSF103481">
    <property type="entry name" value="Multidrug resistance efflux transporter EmrE"/>
    <property type="match status" value="2"/>
</dbReference>